<gene>
    <name evidence="1" type="ORF">M3M28_02520</name>
</gene>
<name>A0ABY4MY46_9MICO</name>
<sequence length="103" mass="11371">MSTQQLPPDLARAGRALAQVSRETVASATGFTVEQLRQFELSEVSITADENLALRRALEHYGVEFFPDDEHGGYGVRRKFGVTSSARVENWEDEGGMPGEDDI</sequence>
<evidence type="ECO:0008006" key="2">
    <source>
        <dbReference type="Google" id="ProtNLM"/>
    </source>
</evidence>
<reference evidence="1" key="1">
    <citation type="submission" date="2022-05" db="EMBL/GenBank/DDBJ databases">
        <title>Complete genome sequence of toluene-degrading Gulosibacter sediminis strain ACHW.36C.</title>
        <authorList>
            <person name="Wai A.C."/>
            <person name="Lai G.K."/>
            <person name="Griffin S.D."/>
            <person name="Leung F.C."/>
        </authorList>
    </citation>
    <scope>NUCLEOTIDE SEQUENCE [LARGE SCALE GENOMIC DNA]</scope>
    <source>
        <strain evidence="1">ACHW.36C</strain>
    </source>
</reference>
<dbReference type="Gene3D" id="1.10.260.40">
    <property type="entry name" value="lambda repressor-like DNA-binding domains"/>
    <property type="match status" value="1"/>
</dbReference>
<dbReference type="EMBL" id="CP097160">
    <property type="protein sequence ID" value="UQN15360.1"/>
    <property type="molecule type" value="Genomic_DNA"/>
</dbReference>
<accession>A0ABY4MY46</accession>
<proteinExistence type="predicted"/>
<dbReference type="InterPro" id="IPR010982">
    <property type="entry name" value="Lambda_DNA-bd_dom_sf"/>
</dbReference>
<protein>
    <recommendedName>
        <fullName evidence="2">XRE family transcriptional regulator</fullName>
    </recommendedName>
</protein>
<evidence type="ECO:0000313" key="1">
    <source>
        <dbReference type="EMBL" id="UQN15360.1"/>
    </source>
</evidence>
<organism evidence="1">
    <name type="scientific">Gulosibacter sediminis</name>
    <dbReference type="NCBI Taxonomy" id="1729695"/>
    <lineage>
        <taxon>Bacteria</taxon>
        <taxon>Bacillati</taxon>
        <taxon>Actinomycetota</taxon>
        <taxon>Actinomycetes</taxon>
        <taxon>Micrococcales</taxon>
        <taxon>Microbacteriaceae</taxon>
        <taxon>Gulosibacter</taxon>
    </lineage>
</organism>